<sequence>MATAAGRYEDSGVSVSFRRKAAYTAASLLVFLVAGQLPLYGVKKYNGDKDVPDPLYWMNCMFASSNNTLMTLGIIPLLLSEMAVRIFSALIITRWPPFHHVRLNRARKLLAIAMAMVMAVSGVLSAGVAAELGTMASLVVMFQLFLGGMIAIYLDELLQKGYGLLSGVSLFAAANCCACIFWKAFTAEDPLLHWAAIIVFFKLVLQLQSCHITLPAVTSPDDPTLQTTYTISPSYMAYVPILFQPAFFSFPLVSISQTLSIKYGETNRVVNLLGKWQQMCKYPGYYVPVARIASYVTTPPSFGEIVTGDPGSLLYAVFLLTGCAFLSLFCFKVCAKSSKRYLVRLVGKPKQTRLSPDDEQLPDEDESISPKQCRRYMTIAAIFVGFCVGFLSLLAGFLGLDGPAIMLAVTVIHSVVQDHSESDGIRAKVYKHTRLVSSLFLSIIMFDHRSPMAGGEGFFVDVQVDAVRAVVMTPAAGGNALRLLVQEQEQRAGGRRRTDGGDSEEDDGGDCLRPYEPIIICCAALVYLALWLCGLLLFCRSVQFLI</sequence>
<dbReference type="AlphaFoldDB" id="Q2QLU2"/>
<feature type="transmembrane region" description="Helical" evidence="3">
    <location>
        <begin position="54"/>
        <end position="79"/>
    </location>
</feature>
<evidence type="ECO:0000256" key="1">
    <source>
        <dbReference type="ARBA" id="ARBA00004454"/>
    </source>
</evidence>
<feature type="transmembrane region" description="Helical" evidence="3">
    <location>
        <begin position="235"/>
        <end position="255"/>
    </location>
</feature>
<evidence type="ECO:0000313" key="5">
    <source>
        <dbReference type="EMBL" id="ABA99512.1"/>
    </source>
</evidence>
<feature type="transmembrane region" description="Helical" evidence="3">
    <location>
        <begin position="191"/>
        <end position="214"/>
    </location>
</feature>
<dbReference type="GO" id="GO:0015031">
    <property type="term" value="P:protein transport"/>
    <property type="evidence" value="ECO:0007669"/>
    <property type="project" value="InterPro"/>
</dbReference>
<feature type="transmembrane region" description="Helical" evidence="3">
    <location>
        <begin position="135"/>
        <end position="154"/>
    </location>
</feature>
<feature type="transmembrane region" description="Helical" evidence="3">
    <location>
        <begin position="313"/>
        <end position="335"/>
    </location>
</feature>
<evidence type="ECO:0000256" key="3">
    <source>
        <dbReference type="SAM" id="Phobius"/>
    </source>
</evidence>
<reference evidence="5" key="2">
    <citation type="submission" date="2005-04" db="EMBL/GenBank/DDBJ databases">
        <authorList>
            <person name="Buell C.R."/>
            <person name="Wing R.A."/>
            <person name="McCombie W.A."/>
            <person name="Ouyang S."/>
        </authorList>
    </citation>
    <scope>NUCLEOTIDE SEQUENCE</scope>
</reference>
<gene>
    <name evidence="5" type="ordered locus">LOC_Os12g43300</name>
</gene>
<dbReference type="InterPro" id="IPR023201">
    <property type="entry name" value="SecY_dom_sf"/>
</dbReference>
<keyword evidence="3" id="KW-1133">Transmembrane helix</keyword>
<comment type="similarity">
    <text evidence="2">Belongs to the SecY/SEC61-alpha family.</text>
</comment>
<dbReference type="FunFam" id="1.10.3370.10:FF:000035">
    <property type="entry name" value="Os12g0625966 protein"/>
    <property type="match status" value="1"/>
</dbReference>
<dbReference type="InterPro" id="IPR002208">
    <property type="entry name" value="SecY/SEC61-alpha"/>
</dbReference>
<feature type="transmembrane region" description="Helical" evidence="3">
    <location>
        <begin position="21"/>
        <end position="42"/>
    </location>
</feature>
<evidence type="ECO:0000259" key="4">
    <source>
        <dbReference type="Pfam" id="PF10559"/>
    </source>
</evidence>
<keyword evidence="3" id="KW-0812">Transmembrane</keyword>
<dbReference type="Pfam" id="PF00344">
    <property type="entry name" value="SecY"/>
    <property type="match status" value="1"/>
</dbReference>
<organism evidence="5">
    <name type="scientific">Oryza sativa subsp. japonica</name>
    <name type="common">Rice</name>
    <dbReference type="NCBI Taxonomy" id="39947"/>
    <lineage>
        <taxon>Eukaryota</taxon>
        <taxon>Viridiplantae</taxon>
        <taxon>Streptophyta</taxon>
        <taxon>Embryophyta</taxon>
        <taxon>Tracheophyta</taxon>
        <taxon>Spermatophyta</taxon>
        <taxon>Magnoliopsida</taxon>
        <taxon>Liliopsida</taxon>
        <taxon>Poales</taxon>
        <taxon>Poaceae</taxon>
        <taxon>BOP clade</taxon>
        <taxon>Oryzoideae</taxon>
        <taxon>Oryzeae</taxon>
        <taxon>Oryzinae</taxon>
        <taxon>Oryza</taxon>
        <taxon>Oryza sativa</taxon>
    </lineage>
</organism>
<dbReference type="EMBL" id="DP000011">
    <property type="protein sequence ID" value="ABA99512.1"/>
    <property type="molecule type" value="Genomic_DNA"/>
</dbReference>
<dbReference type="PANTHER" id="PTHR10906">
    <property type="entry name" value="SECY/SEC61-ALPHA FAMILY MEMBER"/>
    <property type="match status" value="1"/>
</dbReference>
<dbReference type="Gene3D" id="1.10.3370.10">
    <property type="entry name" value="SecY subunit domain"/>
    <property type="match status" value="1"/>
</dbReference>
<comment type="subcellular location">
    <subcellularLocation>
        <location evidence="1">Plastid</location>
        <location evidence="1">Chloroplast thylakoid membrane</location>
        <topology evidence="1">Multi-pass membrane protein</topology>
    </subcellularLocation>
</comment>
<protein>
    <recommendedName>
        <fullName evidence="4">Translocon Sec61/SecY plug domain-containing protein</fullName>
    </recommendedName>
</protein>
<evidence type="ECO:0000256" key="2">
    <source>
        <dbReference type="RuleBase" id="RU004349"/>
    </source>
</evidence>
<dbReference type="Pfam" id="PF10559">
    <property type="entry name" value="Plug_translocon"/>
    <property type="match status" value="1"/>
</dbReference>
<feature type="transmembrane region" description="Helical" evidence="3">
    <location>
        <begin position="109"/>
        <end position="129"/>
    </location>
</feature>
<proteinExistence type="inferred from homology"/>
<name>Q2QLU2_ORYSJ</name>
<accession>Q2QLU2</accession>
<reference evidence="5" key="1">
    <citation type="journal article" date="2005" name="BMC Biol.">
        <title>The sequence of rice chromosomes 11 and 12, rich in disease resistance genes and recent gene duplications.</title>
        <authorList>
            <consortium name="The rice chromosomes 11 and 12 sequencing consortia"/>
        </authorList>
    </citation>
    <scope>NUCLEOTIDE SEQUENCE [LARGE SCALE GENOMIC DNA]</scope>
</reference>
<feature type="transmembrane region" description="Helical" evidence="3">
    <location>
        <begin position="161"/>
        <end position="185"/>
    </location>
</feature>
<dbReference type="SUPFAM" id="SSF103491">
    <property type="entry name" value="Preprotein translocase SecY subunit"/>
    <property type="match status" value="1"/>
</dbReference>
<reference evidence="5" key="3">
    <citation type="submission" date="2006-01" db="EMBL/GenBank/DDBJ databases">
        <authorList>
            <person name="Buell R."/>
        </authorList>
    </citation>
    <scope>NUCLEOTIDE SEQUENCE</scope>
</reference>
<feature type="domain" description="Translocon Sec61/SecY plug" evidence="4">
    <location>
        <begin position="29"/>
        <end position="65"/>
    </location>
</feature>
<dbReference type="GO" id="GO:0009535">
    <property type="term" value="C:chloroplast thylakoid membrane"/>
    <property type="evidence" value="ECO:0007669"/>
    <property type="project" value="UniProtKB-SubCell"/>
</dbReference>
<feature type="transmembrane region" description="Helical" evidence="3">
    <location>
        <begin position="517"/>
        <end position="539"/>
    </location>
</feature>
<feature type="transmembrane region" description="Helical" evidence="3">
    <location>
        <begin position="376"/>
        <end position="400"/>
    </location>
</feature>
<dbReference type="InterPro" id="IPR019561">
    <property type="entry name" value="Translocon_Sec61/SecY_plug_dom"/>
</dbReference>
<keyword evidence="3" id="KW-0472">Membrane</keyword>